<evidence type="ECO:0000313" key="1">
    <source>
        <dbReference type="EMBL" id="OZM57149.1"/>
    </source>
</evidence>
<proteinExistence type="predicted"/>
<name>A0A263BTV4_9BACI</name>
<reference evidence="2" key="1">
    <citation type="submission" date="2017-08" db="EMBL/GenBank/DDBJ databases">
        <authorList>
            <person name="Huang Z."/>
        </authorList>
    </citation>
    <scope>NUCLEOTIDE SEQUENCE [LARGE SCALE GENOMIC DNA]</scope>
    <source>
        <strain evidence="2">SA5d-4</strain>
    </source>
</reference>
<organism evidence="1 2">
    <name type="scientific">Lottiidibacillus patelloidae</name>
    <dbReference type="NCBI Taxonomy" id="2670334"/>
    <lineage>
        <taxon>Bacteria</taxon>
        <taxon>Bacillati</taxon>
        <taxon>Bacillota</taxon>
        <taxon>Bacilli</taxon>
        <taxon>Bacillales</taxon>
        <taxon>Bacillaceae</taxon>
        <taxon>Lottiidibacillus</taxon>
    </lineage>
</organism>
<protein>
    <submittedName>
        <fullName evidence="1">Uncharacterized protein</fullName>
    </submittedName>
</protein>
<dbReference type="Proteomes" id="UP000217083">
    <property type="component" value="Unassembled WGS sequence"/>
</dbReference>
<comment type="caution">
    <text evidence="1">The sequence shown here is derived from an EMBL/GenBank/DDBJ whole genome shotgun (WGS) entry which is preliminary data.</text>
</comment>
<dbReference type="AlphaFoldDB" id="A0A263BTV4"/>
<gene>
    <name evidence="1" type="ORF">CIB95_06680</name>
</gene>
<reference evidence="1 2" key="2">
    <citation type="submission" date="2017-09" db="EMBL/GenBank/DDBJ databases">
        <title>Bacillus patelloidae sp. nov., isolated from the intestinal tract of a marine limpet.</title>
        <authorList>
            <person name="Liu R."/>
            <person name="Dong C."/>
            <person name="Shao Z."/>
        </authorList>
    </citation>
    <scope>NUCLEOTIDE SEQUENCE [LARGE SCALE GENOMIC DNA]</scope>
    <source>
        <strain evidence="1 2">SA5d-4</strain>
    </source>
</reference>
<dbReference type="RefSeq" id="WP_094923554.1">
    <property type="nucleotide sequence ID" value="NZ_NPIA01000003.1"/>
</dbReference>
<keyword evidence="2" id="KW-1185">Reference proteome</keyword>
<accession>A0A263BTV4</accession>
<evidence type="ECO:0000313" key="2">
    <source>
        <dbReference type="Proteomes" id="UP000217083"/>
    </source>
</evidence>
<dbReference type="EMBL" id="NPIA01000003">
    <property type="protein sequence ID" value="OZM57149.1"/>
    <property type="molecule type" value="Genomic_DNA"/>
</dbReference>
<sequence>MIIKKISGYELEKELPNTSEDFFNRSLVTYERDGEEETFHLLYVRFFEENMKETTPFEKNPLFTIGEREYLLADIVALVALLKDEETKNRKRIYINEENEFKKLFNNINIDYIKEIATSLQQSGSYKIN</sequence>